<dbReference type="Gene3D" id="1.20.120.1760">
    <property type="match status" value="1"/>
</dbReference>
<accession>A0ABS3R1N7</accession>
<keyword evidence="2" id="KW-0812">Transmembrane</keyword>
<feature type="compositionally biased region" description="Basic and acidic residues" evidence="1">
    <location>
        <begin position="49"/>
        <end position="58"/>
    </location>
</feature>
<feature type="transmembrane region" description="Helical" evidence="2">
    <location>
        <begin position="119"/>
        <end position="138"/>
    </location>
</feature>
<feature type="transmembrane region" description="Helical" evidence="2">
    <location>
        <begin position="250"/>
        <end position="269"/>
    </location>
</feature>
<evidence type="ECO:0000313" key="3">
    <source>
        <dbReference type="EMBL" id="MBO2439937.1"/>
    </source>
</evidence>
<gene>
    <name evidence="3" type="ORF">J4557_20635</name>
</gene>
<dbReference type="Proteomes" id="UP000666915">
    <property type="component" value="Unassembled WGS sequence"/>
</dbReference>
<feature type="transmembrane region" description="Helical" evidence="2">
    <location>
        <begin position="62"/>
        <end position="81"/>
    </location>
</feature>
<comment type="caution">
    <text evidence="3">The sequence shown here is derived from an EMBL/GenBank/DDBJ whole genome shotgun (WGS) entry which is preliminary data.</text>
</comment>
<evidence type="ECO:0000256" key="2">
    <source>
        <dbReference type="SAM" id="Phobius"/>
    </source>
</evidence>
<sequence length="285" mass="28968">MLRSRLEAPMARVRPCRRPATLNVPEAADAVEENRARPERAAGRGTPGRAERRRGPSHRGDGLVAAYAVGGYAPYLVRWAASRGLAPGTVAGISFCFGALAAVWFSAGSRAGMIAGAGLLYASFVLDCVEAGLARAAGAPGTAWPAGVLGRAKEAAAYAGLAVGAGAEPPGGPGLAGNAWAAAVAALVLLSVRHTMDASYATSRYGRRPRPDRIRNEAARRAVRALALPAGERFALIAVTAALAGARVTFAVLLVWGSAAAAFVLAGHARGSLAHAAPLPGPADR</sequence>
<keyword evidence="4" id="KW-1185">Reference proteome</keyword>
<organism evidence="3 4">
    <name type="scientific">Actinomadura nitritigenes</name>
    <dbReference type="NCBI Taxonomy" id="134602"/>
    <lineage>
        <taxon>Bacteria</taxon>
        <taxon>Bacillati</taxon>
        <taxon>Actinomycetota</taxon>
        <taxon>Actinomycetes</taxon>
        <taxon>Streptosporangiales</taxon>
        <taxon>Thermomonosporaceae</taxon>
        <taxon>Actinomadura</taxon>
    </lineage>
</organism>
<feature type="compositionally biased region" description="Basic and acidic residues" evidence="1">
    <location>
        <begin position="32"/>
        <end position="42"/>
    </location>
</feature>
<reference evidence="3 4" key="1">
    <citation type="submission" date="2021-03" db="EMBL/GenBank/DDBJ databases">
        <authorList>
            <person name="Kanchanasin P."/>
            <person name="Saeng-In P."/>
            <person name="Phongsopitanun W."/>
            <person name="Yuki M."/>
            <person name="Kudo T."/>
            <person name="Ohkuma M."/>
            <person name="Tanasupawat S."/>
        </authorList>
    </citation>
    <scope>NUCLEOTIDE SEQUENCE [LARGE SCALE GENOMIC DNA]</scope>
    <source>
        <strain evidence="3 4">L46</strain>
    </source>
</reference>
<evidence type="ECO:0008006" key="5">
    <source>
        <dbReference type="Google" id="ProtNLM"/>
    </source>
</evidence>
<evidence type="ECO:0000313" key="4">
    <source>
        <dbReference type="Proteomes" id="UP000666915"/>
    </source>
</evidence>
<feature type="transmembrane region" description="Helical" evidence="2">
    <location>
        <begin position="87"/>
        <end position="107"/>
    </location>
</feature>
<protein>
    <recommendedName>
        <fullName evidence="5">CDP-alcohol phosphatidyltransferase family protein</fullName>
    </recommendedName>
</protein>
<name>A0ABS3R1N7_9ACTN</name>
<feature type="region of interest" description="Disordered" evidence="1">
    <location>
        <begin position="24"/>
        <end position="58"/>
    </location>
</feature>
<dbReference type="EMBL" id="JAGEOK010000012">
    <property type="protein sequence ID" value="MBO2439937.1"/>
    <property type="molecule type" value="Genomic_DNA"/>
</dbReference>
<keyword evidence="2" id="KW-1133">Transmembrane helix</keyword>
<keyword evidence="2" id="KW-0472">Membrane</keyword>
<feature type="transmembrane region" description="Helical" evidence="2">
    <location>
        <begin position="179"/>
        <end position="201"/>
    </location>
</feature>
<dbReference type="InterPro" id="IPR043130">
    <property type="entry name" value="CDP-OH_PTrfase_TM_dom"/>
</dbReference>
<proteinExistence type="predicted"/>
<evidence type="ECO:0000256" key="1">
    <source>
        <dbReference type="SAM" id="MobiDB-lite"/>
    </source>
</evidence>